<dbReference type="Gene3D" id="3.40.50.720">
    <property type="entry name" value="NAD(P)-binding Rossmann-like Domain"/>
    <property type="match status" value="1"/>
</dbReference>
<sequence length="36" mass="3745">CEARPDLKSGINVMTGAVTCPAVAEAHGMECVELEI</sequence>
<accession>A0A383D361</accession>
<gene>
    <name evidence="1" type="ORF">METZ01_LOCUS491547</name>
</gene>
<protein>
    <recommendedName>
        <fullName evidence="2">Alanine dehydrogenase</fullName>
    </recommendedName>
</protein>
<name>A0A383D361_9ZZZZ</name>
<organism evidence="1">
    <name type="scientific">marine metagenome</name>
    <dbReference type="NCBI Taxonomy" id="408172"/>
    <lineage>
        <taxon>unclassified sequences</taxon>
        <taxon>metagenomes</taxon>
        <taxon>ecological metagenomes</taxon>
    </lineage>
</organism>
<proteinExistence type="predicted"/>
<dbReference type="AlphaFoldDB" id="A0A383D361"/>
<evidence type="ECO:0008006" key="2">
    <source>
        <dbReference type="Google" id="ProtNLM"/>
    </source>
</evidence>
<evidence type="ECO:0000313" key="1">
    <source>
        <dbReference type="EMBL" id="SVE38693.1"/>
    </source>
</evidence>
<dbReference type="EMBL" id="UINC01213771">
    <property type="protein sequence ID" value="SVE38693.1"/>
    <property type="molecule type" value="Genomic_DNA"/>
</dbReference>
<reference evidence="1" key="1">
    <citation type="submission" date="2018-05" db="EMBL/GenBank/DDBJ databases">
        <authorList>
            <person name="Lanie J.A."/>
            <person name="Ng W.-L."/>
            <person name="Kazmierczak K.M."/>
            <person name="Andrzejewski T.M."/>
            <person name="Davidsen T.M."/>
            <person name="Wayne K.J."/>
            <person name="Tettelin H."/>
            <person name="Glass J.I."/>
            <person name="Rusch D."/>
            <person name="Podicherti R."/>
            <person name="Tsui H.-C.T."/>
            <person name="Winkler M.E."/>
        </authorList>
    </citation>
    <scope>NUCLEOTIDE SEQUENCE</scope>
</reference>
<feature type="non-terminal residue" evidence="1">
    <location>
        <position position="1"/>
    </location>
</feature>